<keyword evidence="3" id="KW-1185">Reference proteome</keyword>
<dbReference type="OrthoDB" id="1202766at2"/>
<dbReference type="Proteomes" id="UP000307140">
    <property type="component" value="Unassembled WGS sequence"/>
</dbReference>
<evidence type="ECO:0000256" key="1">
    <source>
        <dbReference type="SAM" id="SignalP"/>
    </source>
</evidence>
<gene>
    <name evidence="2" type="ORF">FDT66_04390</name>
</gene>
<organism evidence="2 3">
    <name type="scientific">Polaribacter aestuariivivens</name>
    <dbReference type="NCBI Taxonomy" id="2304626"/>
    <lineage>
        <taxon>Bacteria</taxon>
        <taxon>Pseudomonadati</taxon>
        <taxon>Bacteroidota</taxon>
        <taxon>Flavobacteriia</taxon>
        <taxon>Flavobacteriales</taxon>
        <taxon>Flavobacteriaceae</taxon>
    </lineage>
</organism>
<name>A0A5S3N9M7_9FLAO</name>
<feature type="signal peptide" evidence="1">
    <location>
        <begin position="1"/>
        <end position="22"/>
    </location>
</feature>
<proteinExistence type="predicted"/>
<dbReference type="EMBL" id="VANR01000002">
    <property type="protein sequence ID" value="TMM31214.1"/>
    <property type="molecule type" value="Genomic_DNA"/>
</dbReference>
<feature type="chain" id="PRO_5024301197" evidence="1">
    <location>
        <begin position="23"/>
        <end position="148"/>
    </location>
</feature>
<reference evidence="2 3" key="1">
    <citation type="submission" date="2019-05" db="EMBL/GenBank/DDBJ databases">
        <title>Polaribacter aestuariivivens sp. nov., isolated from a tidal flat.</title>
        <authorList>
            <person name="Yoon J.-H."/>
        </authorList>
    </citation>
    <scope>NUCLEOTIDE SEQUENCE [LARGE SCALE GENOMIC DNA]</scope>
    <source>
        <strain evidence="2 3">DBTF-3</strain>
    </source>
</reference>
<dbReference type="RefSeq" id="WP_138534943.1">
    <property type="nucleotide sequence ID" value="NZ_VANR01000002.1"/>
</dbReference>
<keyword evidence="1" id="KW-0732">Signal</keyword>
<evidence type="ECO:0000313" key="3">
    <source>
        <dbReference type="Proteomes" id="UP000307140"/>
    </source>
</evidence>
<accession>A0A5S3N9M7</accession>
<dbReference type="AlphaFoldDB" id="A0A5S3N9M7"/>
<comment type="caution">
    <text evidence="2">The sequence shown here is derived from an EMBL/GenBank/DDBJ whole genome shotgun (WGS) entry which is preliminary data.</text>
</comment>
<sequence>MKKIFKSSVLILLLNVALQTSAQDVAYNDMKNVPYIKPLKTKVIVNKSLEDGKYTYDNSIHKVIVEIEEDSYIEFYPKGEYIKAKMVWLSENEYELEIVDINKKNLPFKVGDKLTTTIQRNRGKRYYYESVYEDRSWTGKLTKIIEKK</sequence>
<protein>
    <submittedName>
        <fullName evidence="2">Uncharacterized protein</fullName>
    </submittedName>
</protein>
<evidence type="ECO:0000313" key="2">
    <source>
        <dbReference type="EMBL" id="TMM31214.1"/>
    </source>
</evidence>